<protein>
    <submittedName>
        <fullName evidence="4">Aminotransferase class V-fold PLP-dependent enzyme</fullName>
    </submittedName>
</protein>
<sequence>MTALPHDSVRAAWTALRTATPMLHLDTAACGRTSIATRAAITAHLELEAELGGYVAEAQADAETTTARRLLGELLHFATDEVALLDSGSAAGAQLLAAWPCEPGDRVWIAPSEWGNNIAAFADRGLEISVMDVDDHDHVDFEALQRRLRTERPNMVHLNAFNSHRALAQPSREIIEICAAADVPVVIDTAQALGHIEVPAGAAAVYGTGRKYMCGPRGVGYVAVREPWQQQLTPRAPAVNLGGQAVRNLESREAYVAGRVGLATALRQHVEIGPAQIRERLGAIGRALREGLADLPGWSLVDPVDAPGSIVALLPHEDIDLYQLRADLVARKVVTTVSAKERAPLDIVRPMLRLSPHVDFELSWIPQIRDLLTARHR</sequence>
<evidence type="ECO:0000256" key="1">
    <source>
        <dbReference type="ARBA" id="ARBA00001933"/>
    </source>
</evidence>
<dbReference type="RefSeq" id="WP_273943556.1">
    <property type="nucleotide sequence ID" value="NZ_CP097263.1"/>
</dbReference>
<gene>
    <name evidence="4" type="ORF">ACFFH7_30635</name>
</gene>
<dbReference type="Gene3D" id="3.90.1150.10">
    <property type="entry name" value="Aspartate Aminotransferase, domain 1"/>
    <property type="match status" value="1"/>
</dbReference>
<dbReference type="InterPro" id="IPR015424">
    <property type="entry name" value="PyrdxlP-dep_Trfase"/>
</dbReference>
<name>A0ABV6N040_9PSEU</name>
<evidence type="ECO:0000256" key="2">
    <source>
        <dbReference type="ARBA" id="ARBA00022898"/>
    </source>
</evidence>
<reference evidence="4 5" key="1">
    <citation type="submission" date="2024-09" db="EMBL/GenBank/DDBJ databases">
        <authorList>
            <person name="Sun Q."/>
            <person name="Mori K."/>
        </authorList>
    </citation>
    <scope>NUCLEOTIDE SEQUENCE [LARGE SCALE GENOMIC DNA]</scope>
    <source>
        <strain evidence="4 5">TBRC 1432</strain>
    </source>
</reference>
<evidence type="ECO:0000313" key="5">
    <source>
        <dbReference type="Proteomes" id="UP001589810"/>
    </source>
</evidence>
<dbReference type="SUPFAM" id="SSF53383">
    <property type="entry name" value="PLP-dependent transferases"/>
    <property type="match status" value="1"/>
</dbReference>
<dbReference type="Gene3D" id="3.40.640.10">
    <property type="entry name" value="Type I PLP-dependent aspartate aminotransferase-like (Major domain)"/>
    <property type="match status" value="1"/>
</dbReference>
<dbReference type="InterPro" id="IPR015422">
    <property type="entry name" value="PyrdxlP-dep_Trfase_small"/>
</dbReference>
<dbReference type="InterPro" id="IPR015421">
    <property type="entry name" value="PyrdxlP-dep_Trfase_major"/>
</dbReference>
<dbReference type="InterPro" id="IPR000192">
    <property type="entry name" value="Aminotrans_V_dom"/>
</dbReference>
<proteinExistence type="predicted"/>
<dbReference type="Pfam" id="PF00266">
    <property type="entry name" value="Aminotran_5"/>
    <property type="match status" value="1"/>
</dbReference>
<accession>A0ABV6N040</accession>
<feature type="domain" description="Aminotransferase class V" evidence="3">
    <location>
        <begin position="53"/>
        <end position="311"/>
    </location>
</feature>
<keyword evidence="5" id="KW-1185">Reference proteome</keyword>
<evidence type="ECO:0000313" key="4">
    <source>
        <dbReference type="EMBL" id="MFC0545908.1"/>
    </source>
</evidence>
<dbReference type="EMBL" id="JBHLUD010000011">
    <property type="protein sequence ID" value="MFC0545908.1"/>
    <property type="molecule type" value="Genomic_DNA"/>
</dbReference>
<dbReference type="GO" id="GO:0008483">
    <property type="term" value="F:transaminase activity"/>
    <property type="evidence" value="ECO:0007669"/>
    <property type="project" value="UniProtKB-KW"/>
</dbReference>
<keyword evidence="4" id="KW-0032">Aminotransferase</keyword>
<dbReference type="Proteomes" id="UP001589810">
    <property type="component" value="Unassembled WGS sequence"/>
</dbReference>
<evidence type="ECO:0000259" key="3">
    <source>
        <dbReference type="Pfam" id="PF00266"/>
    </source>
</evidence>
<keyword evidence="2" id="KW-0663">Pyridoxal phosphate</keyword>
<dbReference type="PANTHER" id="PTHR43586">
    <property type="entry name" value="CYSTEINE DESULFURASE"/>
    <property type="match status" value="1"/>
</dbReference>
<dbReference type="PANTHER" id="PTHR43586:SF8">
    <property type="entry name" value="CYSTEINE DESULFURASE 1, CHLOROPLASTIC"/>
    <property type="match status" value="1"/>
</dbReference>
<comment type="cofactor">
    <cofactor evidence="1">
        <name>pyridoxal 5'-phosphate</name>
        <dbReference type="ChEBI" id="CHEBI:597326"/>
    </cofactor>
</comment>
<keyword evidence="4" id="KW-0808">Transferase</keyword>
<organism evidence="4 5">
    <name type="scientific">Kutzneria chonburiensis</name>
    <dbReference type="NCBI Taxonomy" id="1483604"/>
    <lineage>
        <taxon>Bacteria</taxon>
        <taxon>Bacillati</taxon>
        <taxon>Actinomycetota</taxon>
        <taxon>Actinomycetes</taxon>
        <taxon>Pseudonocardiales</taxon>
        <taxon>Pseudonocardiaceae</taxon>
        <taxon>Kutzneria</taxon>
    </lineage>
</organism>
<comment type="caution">
    <text evidence="4">The sequence shown here is derived from an EMBL/GenBank/DDBJ whole genome shotgun (WGS) entry which is preliminary data.</text>
</comment>